<sequence>MCYYLASPTFILDAWRGLAGDPSAPLWVDYRDGPSPICWTSRLEAIEIVRTCCLSHWNTSQKGVLKSWCDAVTRGSWADLKSQALHYPPSATEPLPIHLTMPPTSVPDFESPSTKYLEHRRMVVGREESPSRRRGQTLGDILNTV</sequence>
<name>A0A4Y7SRF9_COPMI</name>
<gene>
    <name evidence="2" type="ORF">FA13DRAFT_1329737</name>
</gene>
<reference evidence="2 3" key="1">
    <citation type="journal article" date="2019" name="Nat. Ecol. Evol.">
        <title>Megaphylogeny resolves global patterns of mushroom evolution.</title>
        <authorList>
            <person name="Varga T."/>
            <person name="Krizsan K."/>
            <person name="Foldi C."/>
            <person name="Dima B."/>
            <person name="Sanchez-Garcia M."/>
            <person name="Sanchez-Ramirez S."/>
            <person name="Szollosi G.J."/>
            <person name="Szarkandi J.G."/>
            <person name="Papp V."/>
            <person name="Albert L."/>
            <person name="Andreopoulos W."/>
            <person name="Angelini C."/>
            <person name="Antonin V."/>
            <person name="Barry K.W."/>
            <person name="Bougher N.L."/>
            <person name="Buchanan P."/>
            <person name="Buyck B."/>
            <person name="Bense V."/>
            <person name="Catcheside P."/>
            <person name="Chovatia M."/>
            <person name="Cooper J."/>
            <person name="Damon W."/>
            <person name="Desjardin D."/>
            <person name="Finy P."/>
            <person name="Geml J."/>
            <person name="Haridas S."/>
            <person name="Hughes K."/>
            <person name="Justo A."/>
            <person name="Karasinski D."/>
            <person name="Kautmanova I."/>
            <person name="Kiss B."/>
            <person name="Kocsube S."/>
            <person name="Kotiranta H."/>
            <person name="LaButti K.M."/>
            <person name="Lechner B.E."/>
            <person name="Liimatainen K."/>
            <person name="Lipzen A."/>
            <person name="Lukacs Z."/>
            <person name="Mihaltcheva S."/>
            <person name="Morgado L.N."/>
            <person name="Niskanen T."/>
            <person name="Noordeloos M.E."/>
            <person name="Ohm R.A."/>
            <person name="Ortiz-Santana B."/>
            <person name="Ovrebo C."/>
            <person name="Racz N."/>
            <person name="Riley R."/>
            <person name="Savchenko A."/>
            <person name="Shiryaev A."/>
            <person name="Soop K."/>
            <person name="Spirin V."/>
            <person name="Szebenyi C."/>
            <person name="Tomsovsky M."/>
            <person name="Tulloss R.E."/>
            <person name="Uehling J."/>
            <person name="Grigoriev I.V."/>
            <person name="Vagvolgyi C."/>
            <person name="Papp T."/>
            <person name="Martin F.M."/>
            <person name="Miettinen O."/>
            <person name="Hibbett D.S."/>
            <person name="Nagy L.G."/>
        </authorList>
    </citation>
    <scope>NUCLEOTIDE SEQUENCE [LARGE SCALE GENOMIC DNA]</scope>
    <source>
        <strain evidence="2 3">FP101781</strain>
    </source>
</reference>
<protein>
    <submittedName>
        <fullName evidence="2">Uncharacterized protein</fullName>
    </submittedName>
</protein>
<evidence type="ECO:0000313" key="2">
    <source>
        <dbReference type="EMBL" id="TEB24214.1"/>
    </source>
</evidence>
<evidence type="ECO:0000313" key="3">
    <source>
        <dbReference type="Proteomes" id="UP000298030"/>
    </source>
</evidence>
<dbReference type="Proteomes" id="UP000298030">
    <property type="component" value="Unassembled WGS sequence"/>
</dbReference>
<evidence type="ECO:0000256" key="1">
    <source>
        <dbReference type="SAM" id="MobiDB-lite"/>
    </source>
</evidence>
<organism evidence="2 3">
    <name type="scientific">Coprinellus micaceus</name>
    <name type="common">Glistening ink-cap mushroom</name>
    <name type="synonym">Coprinus micaceus</name>
    <dbReference type="NCBI Taxonomy" id="71717"/>
    <lineage>
        <taxon>Eukaryota</taxon>
        <taxon>Fungi</taxon>
        <taxon>Dikarya</taxon>
        <taxon>Basidiomycota</taxon>
        <taxon>Agaricomycotina</taxon>
        <taxon>Agaricomycetes</taxon>
        <taxon>Agaricomycetidae</taxon>
        <taxon>Agaricales</taxon>
        <taxon>Agaricineae</taxon>
        <taxon>Psathyrellaceae</taxon>
        <taxon>Coprinellus</taxon>
    </lineage>
</organism>
<accession>A0A4Y7SRF9</accession>
<feature type="region of interest" description="Disordered" evidence="1">
    <location>
        <begin position="124"/>
        <end position="145"/>
    </location>
</feature>
<comment type="caution">
    <text evidence="2">The sequence shown here is derived from an EMBL/GenBank/DDBJ whole genome shotgun (WGS) entry which is preliminary data.</text>
</comment>
<keyword evidence="3" id="KW-1185">Reference proteome</keyword>
<proteinExistence type="predicted"/>
<dbReference type="AlphaFoldDB" id="A0A4Y7SRF9"/>
<dbReference type="EMBL" id="QPFP01000069">
    <property type="protein sequence ID" value="TEB24214.1"/>
    <property type="molecule type" value="Genomic_DNA"/>
</dbReference>